<dbReference type="AlphaFoldDB" id="A0A9E6XT05"/>
<dbReference type="KEGG" id="sbae:DSM104329_00361"/>
<name>A0A9E6XT05_9ACTN</name>
<dbReference type="GO" id="GO:0004016">
    <property type="term" value="F:adenylate cyclase activity"/>
    <property type="evidence" value="ECO:0007669"/>
    <property type="project" value="TreeGrafter"/>
</dbReference>
<dbReference type="Gene3D" id="1.25.40.10">
    <property type="entry name" value="Tetratricopeptide repeat domain"/>
    <property type="match status" value="1"/>
</dbReference>
<dbReference type="SMART" id="SM00421">
    <property type="entry name" value="HTH_LUXR"/>
    <property type="match status" value="1"/>
</dbReference>
<dbReference type="SUPFAM" id="SSF46894">
    <property type="entry name" value="C-terminal effector domain of the bipartite response regulators"/>
    <property type="match status" value="1"/>
</dbReference>
<dbReference type="InterPro" id="IPR041664">
    <property type="entry name" value="AAA_16"/>
</dbReference>
<dbReference type="GO" id="GO:0005737">
    <property type="term" value="C:cytoplasm"/>
    <property type="evidence" value="ECO:0007669"/>
    <property type="project" value="TreeGrafter"/>
</dbReference>
<dbReference type="InterPro" id="IPR011990">
    <property type="entry name" value="TPR-like_helical_dom_sf"/>
</dbReference>
<sequence>MTDLLDAARRGRSFALLVEGPAGIGKSTVLAEAVARAGAMEVLRAQGYESEADIPYGGLLELVAPLLELRGQLPAAHAAALGGALALEPASPHDRFAVPVAVLGLLGLAAERSPVLVVADDAHWLDEASLEAILFAARRIDAEGVGVLLAARDGEGERLDAPGIERLVLGGIDEAAARGLLADGEPLAPAVAEALVATSGGNPLALRELPSALSEDERTGRVALRTPLPASDEVQAAFAGRLARLPEDTRRALCVVAASSGIGAAPITQALDELGLGPDTLAAAREAGLLDGFALRHPLLTAAAYHDRPSGERRAAHRALAAHTEGARRAHHLAEAAAGPDEAVAGALDAAAQDARARGAHNEAARTSVRAADLSADPVARARRRLEAAGDLAVSGHGGRALELVAEASAAAADPDARADVDLIRAHVLMRAGQPVPALEILEGLAQRASRAGDGATAARLLVEASLAHMFTGDMVSLLDTAGRARGEAAGVSGELELLATLISGEALVALGRAGEGDALITAAEPLLMAADPVSEIAEVIGMAAMCSLWVERFARAERVVDRLIAGGREAGAAGRLGYPLCVRAQIHWRRGRWSAAYADAEESVRLCRETQQLGTLAVALPTLARCEAALGHLDAARALGTEGLALADAAQADATAAHSLATLGFLELTAGRAEEALVWFDRSARIARRQDHGEPALTMHAADRIEALARAGRRDDAQDALELLAEQAQATGGAWATAAVARCRALLGADEDIGRHARAALEWHARVDLPFERARTELVVGERLRRARRRADAREPLERALATFVRLGAEPWAERARTELRATGGRAAEPSEHAPVEELTPHELQVALLVAQGLTNREAGTALFLSPKTIEHHLSAIYRKLGLRSRTQLATLLSEELEPAAA</sequence>
<dbReference type="InterPro" id="IPR016032">
    <property type="entry name" value="Sig_transdc_resp-reg_C-effctor"/>
</dbReference>
<dbReference type="InterPro" id="IPR000792">
    <property type="entry name" value="Tscrpt_reg_LuxR_C"/>
</dbReference>
<feature type="domain" description="HTH luxR-type" evidence="3">
    <location>
        <begin position="833"/>
        <end position="898"/>
    </location>
</feature>
<dbReference type="CDD" id="cd06170">
    <property type="entry name" value="LuxR_C_like"/>
    <property type="match status" value="1"/>
</dbReference>
<evidence type="ECO:0000256" key="2">
    <source>
        <dbReference type="ARBA" id="ARBA00022840"/>
    </source>
</evidence>
<dbReference type="PROSITE" id="PS50043">
    <property type="entry name" value="HTH_LUXR_2"/>
    <property type="match status" value="1"/>
</dbReference>
<keyword evidence="2" id="KW-0067">ATP-binding</keyword>
<evidence type="ECO:0000313" key="5">
    <source>
        <dbReference type="Proteomes" id="UP001162834"/>
    </source>
</evidence>
<dbReference type="PANTHER" id="PTHR16305:SF35">
    <property type="entry name" value="TRANSCRIPTIONAL ACTIVATOR DOMAIN"/>
    <property type="match status" value="1"/>
</dbReference>
<organism evidence="4 5">
    <name type="scientific">Capillimicrobium parvum</name>
    <dbReference type="NCBI Taxonomy" id="2884022"/>
    <lineage>
        <taxon>Bacteria</taxon>
        <taxon>Bacillati</taxon>
        <taxon>Actinomycetota</taxon>
        <taxon>Thermoleophilia</taxon>
        <taxon>Solirubrobacterales</taxon>
        <taxon>Capillimicrobiaceae</taxon>
        <taxon>Capillimicrobium</taxon>
    </lineage>
</organism>
<dbReference type="PANTHER" id="PTHR16305">
    <property type="entry name" value="TESTICULAR SOLUBLE ADENYLYL CYCLASE"/>
    <property type="match status" value="1"/>
</dbReference>
<evidence type="ECO:0000259" key="3">
    <source>
        <dbReference type="PROSITE" id="PS50043"/>
    </source>
</evidence>
<proteinExistence type="predicted"/>
<keyword evidence="1" id="KW-0547">Nucleotide-binding</keyword>
<dbReference type="Proteomes" id="UP001162834">
    <property type="component" value="Chromosome"/>
</dbReference>
<dbReference type="PRINTS" id="PR00038">
    <property type="entry name" value="HTHLUXR"/>
</dbReference>
<dbReference type="InterPro" id="IPR027417">
    <property type="entry name" value="P-loop_NTPase"/>
</dbReference>
<dbReference type="Pfam" id="PF00196">
    <property type="entry name" value="GerE"/>
    <property type="match status" value="1"/>
</dbReference>
<dbReference type="SUPFAM" id="SSF48452">
    <property type="entry name" value="TPR-like"/>
    <property type="match status" value="1"/>
</dbReference>
<dbReference type="GO" id="GO:0006355">
    <property type="term" value="P:regulation of DNA-templated transcription"/>
    <property type="evidence" value="ECO:0007669"/>
    <property type="project" value="InterPro"/>
</dbReference>
<dbReference type="SUPFAM" id="SSF52540">
    <property type="entry name" value="P-loop containing nucleoside triphosphate hydrolases"/>
    <property type="match status" value="1"/>
</dbReference>
<dbReference type="Gene3D" id="1.10.10.10">
    <property type="entry name" value="Winged helix-like DNA-binding domain superfamily/Winged helix DNA-binding domain"/>
    <property type="match status" value="1"/>
</dbReference>
<dbReference type="Pfam" id="PF13191">
    <property type="entry name" value="AAA_16"/>
    <property type="match status" value="1"/>
</dbReference>
<dbReference type="GO" id="GO:0005524">
    <property type="term" value="F:ATP binding"/>
    <property type="evidence" value="ECO:0007669"/>
    <property type="project" value="UniProtKB-KW"/>
</dbReference>
<dbReference type="InterPro" id="IPR036388">
    <property type="entry name" value="WH-like_DNA-bd_sf"/>
</dbReference>
<evidence type="ECO:0000256" key="1">
    <source>
        <dbReference type="ARBA" id="ARBA00022741"/>
    </source>
</evidence>
<dbReference type="EMBL" id="CP087164">
    <property type="protein sequence ID" value="UGS33994.1"/>
    <property type="molecule type" value="Genomic_DNA"/>
</dbReference>
<gene>
    <name evidence="4" type="ORF">DSM104329_00361</name>
</gene>
<dbReference type="GO" id="GO:0003677">
    <property type="term" value="F:DNA binding"/>
    <property type="evidence" value="ECO:0007669"/>
    <property type="project" value="InterPro"/>
</dbReference>
<accession>A0A9E6XT05</accession>
<keyword evidence="5" id="KW-1185">Reference proteome</keyword>
<evidence type="ECO:0000313" key="4">
    <source>
        <dbReference type="EMBL" id="UGS33994.1"/>
    </source>
</evidence>
<protein>
    <recommendedName>
        <fullName evidence="3">HTH luxR-type domain-containing protein</fullName>
    </recommendedName>
</protein>
<reference evidence="4" key="1">
    <citation type="journal article" date="2022" name="Int. J. Syst. Evol. Microbiol.">
        <title>Pseudomonas aegrilactucae sp. nov. and Pseudomonas morbosilactucae sp. nov., pathogens causing bacterial rot of lettuce in Japan.</title>
        <authorList>
            <person name="Sawada H."/>
            <person name="Fujikawa T."/>
            <person name="Satou M."/>
        </authorList>
    </citation>
    <scope>NUCLEOTIDE SEQUENCE</scope>
    <source>
        <strain evidence="4">0166_1</strain>
    </source>
</reference>